<evidence type="ECO:0000313" key="1">
    <source>
        <dbReference type="EMBL" id="SCP99624.1"/>
    </source>
</evidence>
<gene>
    <name evidence="1" type="ORF">SAMN05421730_10501</name>
</gene>
<name>A0A1D3TYQ8_9FIRM</name>
<dbReference type="EMBL" id="FMKA01000050">
    <property type="protein sequence ID" value="SCP99624.1"/>
    <property type="molecule type" value="Genomic_DNA"/>
</dbReference>
<organism evidence="1 2">
    <name type="scientific">Anaerobium acetethylicum</name>
    <dbReference type="NCBI Taxonomy" id="1619234"/>
    <lineage>
        <taxon>Bacteria</taxon>
        <taxon>Bacillati</taxon>
        <taxon>Bacillota</taxon>
        <taxon>Clostridia</taxon>
        <taxon>Lachnospirales</taxon>
        <taxon>Lachnospiraceae</taxon>
        <taxon>Anaerobium</taxon>
    </lineage>
</organism>
<dbReference type="PANTHER" id="PTHR13158">
    <property type="match status" value="1"/>
</dbReference>
<dbReference type="Gene3D" id="3.40.50.10330">
    <property type="entry name" value="Probable inorganic polyphosphate/atp-NAD kinase, domain 1"/>
    <property type="match status" value="1"/>
</dbReference>
<evidence type="ECO:0008006" key="3">
    <source>
        <dbReference type="Google" id="ProtNLM"/>
    </source>
</evidence>
<reference evidence="1 2" key="1">
    <citation type="submission" date="2016-09" db="EMBL/GenBank/DDBJ databases">
        <authorList>
            <person name="Capua I."/>
            <person name="De Benedictis P."/>
            <person name="Joannis T."/>
            <person name="Lombin L.H."/>
            <person name="Cattoli G."/>
        </authorList>
    </citation>
    <scope>NUCLEOTIDE SEQUENCE [LARGE SCALE GENOMIC DNA]</scope>
    <source>
        <strain evidence="1 2">GluBS11</strain>
    </source>
</reference>
<dbReference type="AlphaFoldDB" id="A0A1D3TYQ8"/>
<dbReference type="GO" id="GO:0003951">
    <property type="term" value="F:NAD+ kinase activity"/>
    <property type="evidence" value="ECO:0007669"/>
    <property type="project" value="TreeGrafter"/>
</dbReference>
<dbReference type="SUPFAM" id="SSF111331">
    <property type="entry name" value="NAD kinase/diacylglycerol kinase-like"/>
    <property type="match status" value="1"/>
</dbReference>
<sequence>MNRLTDRKIILITRKTRLENLIVRYNTIQQAQFVIEHSGNDFSDYLEENRQYKNVLTQIVSVLESLGNLLVLDREYVSNYIFGKEDMVIVVGQDGLVANTLKYLDSQPLIGVNPDPRRWDGVLLPFKPTDIEKVVTDVFRNQRRCREITLAQADLNDGQRLYAVNDLFIGQRTHVSARYTIEYNGQLEQQSSSGIIVSTGPCVLA</sequence>
<keyword evidence="2" id="KW-1185">Reference proteome</keyword>
<proteinExistence type="predicted"/>
<dbReference type="OrthoDB" id="1889537at2"/>
<protein>
    <recommendedName>
        <fullName evidence="3">NAD kinase</fullName>
    </recommendedName>
</protein>
<accession>A0A1D3TYQ8</accession>
<dbReference type="InterPro" id="IPR017438">
    <property type="entry name" value="ATP-NAD_kinase_N"/>
</dbReference>
<dbReference type="STRING" id="1619234.SAMN05421730_10501"/>
<dbReference type="RefSeq" id="WP_091236922.1">
    <property type="nucleotide sequence ID" value="NZ_FMKA01000050.1"/>
</dbReference>
<dbReference type="GO" id="GO:0019674">
    <property type="term" value="P:NAD+ metabolic process"/>
    <property type="evidence" value="ECO:0007669"/>
    <property type="project" value="TreeGrafter"/>
</dbReference>
<dbReference type="Proteomes" id="UP000199315">
    <property type="component" value="Unassembled WGS sequence"/>
</dbReference>
<evidence type="ECO:0000313" key="2">
    <source>
        <dbReference type="Proteomes" id="UP000199315"/>
    </source>
</evidence>
<dbReference type="InterPro" id="IPR016064">
    <property type="entry name" value="NAD/diacylglycerol_kinase_sf"/>
</dbReference>
<dbReference type="PANTHER" id="PTHR13158:SF5">
    <property type="entry name" value="NAD KINASE 2, MITOCHONDRIAL"/>
    <property type="match status" value="1"/>
</dbReference>